<dbReference type="Proteomes" id="UP001597171">
    <property type="component" value="Unassembled WGS sequence"/>
</dbReference>
<keyword evidence="8" id="KW-0472">Membrane</keyword>
<evidence type="ECO:0000313" key="12">
    <source>
        <dbReference type="Proteomes" id="UP001597171"/>
    </source>
</evidence>
<evidence type="ECO:0000256" key="7">
    <source>
        <dbReference type="SAM" id="MobiDB-lite"/>
    </source>
</evidence>
<feature type="transmembrane region" description="Helical" evidence="8">
    <location>
        <begin position="385"/>
        <end position="405"/>
    </location>
</feature>
<evidence type="ECO:0000313" key="11">
    <source>
        <dbReference type="EMBL" id="MFD1331884.1"/>
    </source>
</evidence>
<evidence type="ECO:0000256" key="1">
    <source>
        <dbReference type="ARBA" id="ARBA00000085"/>
    </source>
</evidence>
<feature type="transmembrane region" description="Helical" evidence="8">
    <location>
        <begin position="138"/>
        <end position="164"/>
    </location>
</feature>
<dbReference type="PRINTS" id="PR00344">
    <property type="entry name" value="BCTRLSENSOR"/>
</dbReference>
<feature type="transmembrane region" description="Helical" evidence="8">
    <location>
        <begin position="73"/>
        <end position="95"/>
    </location>
</feature>
<dbReference type="SMART" id="SM00448">
    <property type="entry name" value="REC"/>
    <property type="match status" value="1"/>
</dbReference>
<dbReference type="GO" id="GO:0005524">
    <property type="term" value="F:ATP binding"/>
    <property type="evidence" value="ECO:0007669"/>
    <property type="project" value="UniProtKB-KW"/>
</dbReference>
<sequence length="1125" mass="121529">MTDRLRIVPVRRRYNQFVANETLEDYALRFTAKQARRWSAVRVGNTALGAVSFLALEAIGGAITLSYGFENAAAAIVVVSALIFLTGLPIAYHAARDGLDIDLLTRGAGFGYIGSTITSLIYASFTFIFFAIEAAIMALALELCFGVPLAIGYVLSAVVVIPIVTHGISWISRFQVWTQPLWIALHLTPLIFIAAKGDASLAQWIGYEGASVHGGALNLLGAGAAGAVVFALVAQIGEQVDILRFMPERGKSGRAAWWSALLAAGPGWIVPGAIKMMIGSFLAVLALSHGVPASHAGEPTQMYLIAFSYVTSWPAAALGLTAAFVVVSQLKINVTNAYAGSIAWSNFFSRLTHSHPGRIVWLFFNVGIAVLLMEAGIYKTLEHTLGLYSIVAVAWLGALVADLTINKPLGLSPKRIEFKRAHLYDVNPVGVGAMVVATATAMASYAGAFGAYAQALAPFVALATAMATAPLIAIATGGRYYLARKPRANWRLSPSITCKVCENAFEHEDMAHCPVYSGAICSLCCSIDARCRDGCKPHARYQTQFVALLKALLPQRWIARLNTRTAHFSGVFTTLLGILSLVLLLVHFIAAKTAPDEAAAVAGTLWAVFLILSIIAGVAAWLFVLAHESREIAQEESSRQTALLMREIEAHKRTDAALQRAKEVAEAANLAKSRYVVGINHELRTPLNAVLGYAQLLDAEDGLSTKAQTGVRVIRRSAEHLAGLLDGLLDIAKVEAGRLKLAREDIWTREFLGQLVDMFRLQARAKGVAFVFEGETALPPAVRGDGKRLRQVLINLLSNAVKFTEQGQVTLRVSYRSQVATFEIVDTGPGIRPEDRERIFEPFERGGSPLSQPQPGMGLGLTITKLLAEVMGGEITMETAAGRGSVFRVKLMLPHAPNARAPIAPTERVIGYLGRRRLVLVADDDADQRNLMRATLEPIGFTVIAATDGETALEIAASRSPDLVLLDVSMPGLSGWETARRLRADLPETRIVMMSANIGDAPLDGRPADYDAAMPKPIDLQALLGEVERLLRLSFVTERPAPDSQPSRPADEPMRRPSNRHVEELTRLGEMGYIAGIEAKLMELESADLGAGPFVSAARDRIRAFDLRGYMAMLEPERPLERGDV</sequence>
<keyword evidence="5" id="KW-0418">Kinase</keyword>
<feature type="transmembrane region" description="Helical" evidence="8">
    <location>
        <begin position="603"/>
        <end position="624"/>
    </location>
</feature>
<reference evidence="12" key="1">
    <citation type="journal article" date="2019" name="Int. J. Syst. Evol. Microbiol.">
        <title>The Global Catalogue of Microorganisms (GCM) 10K type strain sequencing project: providing services to taxonomists for standard genome sequencing and annotation.</title>
        <authorList>
            <consortium name="The Broad Institute Genomics Platform"/>
            <consortium name="The Broad Institute Genome Sequencing Center for Infectious Disease"/>
            <person name="Wu L."/>
            <person name="Ma J."/>
        </authorList>
    </citation>
    <scope>NUCLEOTIDE SEQUENCE [LARGE SCALE GENOMIC DNA]</scope>
    <source>
        <strain evidence="12">CCUG 61696</strain>
    </source>
</reference>
<feature type="domain" description="Response regulatory" evidence="10">
    <location>
        <begin position="918"/>
        <end position="1031"/>
    </location>
</feature>
<feature type="transmembrane region" description="Helical" evidence="8">
    <location>
        <begin position="426"/>
        <end position="453"/>
    </location>
</feature>
<dbReference type="SUPFAM" id="SSF52172">
    <property type="entry name" value="CheY-like"/>
    <property type="match status" value="1"/>
</dbReference>
<keyword evidence="11" id="KW-0547">Nucleotide-binding</keyword>
<dbReference type="InterPro" id="IPR004358">
    <property type="entry name" value="Sig_transdc_His_kin-like_C"/>
</dbReference>
<dbReference type="InterPro" id="IPR036890">
    <property type="entry name" value="HATPase_C_sf"/>
</dbReference>
<feature type="transmembrane region" description="Helical" evidence="8">
    <location>
        <begin position="459"/>
        <end position="482"/>
    </location>
</feature>
<keyword evidence="3 6" id="KW-0597">Phosphoprotein</keyword>
<dbReference type="Gene3D" id="1.10.287.130">
    <property type="match status" value="1"/>
</dbReference>
<comment type="caution">
    <text evidence="11">The sequence shown here is derived from an EMBL/GenBank/DDBJ whole genome shotgun (WGS) entry which is preliminary data.</text>
</comment>
<dbReference type="EC" id="2.7.13.3" evidence="2"/>
<dbReference type="Pfam" id="PF00072">
    <property type="entry name" value="Response_reg"/>
    <property type="match status" value="1"/>
</dbReference>
<evidence type="ECO:0000256" key="3">
    <source>
        <dbReference type="ARBA" id="ARBA00022553"/>
    </source>
</evidence>
<accession>A0ABW3Z6J5</accession>
<dbReference type="PANTHER" id="PTHR43047:SF72">
    <property type="entry name" value="OSMOSENSING HISTIDINE PROTEIN KINASE SLN1"/>
    <property type="match status" value="1"/>
</dbReference>
<dbReference type="InterPro" id="IPR036097">
    <property type="entry name" value="HisK_dim/P_sf"/>
</dbReference>
<name>A0ABW3Z6J5_9HYPH</name>
<dbReference type="SUPFAM" id="SSF55874">
    <property type="entry name" value="ATPase domain of HSP90 chaperone/DNA topoisomerase II/histidine kinase"/>
    <property type="match status" value="1"/>
</dbReference>
<gene>
    <name evidence="11" type="ORF">ACFQ4O_07705</name>
</gene>
<dbReference type="CDD" id="cd17574">
    <property type="entry name" value="REC_OmpR"/>
    <property type="match status" value="1"/>
</dbReference>
<dbReference type="CDD" id="cd00082">
    <property type="entry name" value="HisKA"/>
    <property type="match status" value="1"/>
</dbReference>
<proteinExistence type="predicted"/>
<feature type="transmembrane region" description="Helical" evidence="8">
    <location>
        <begin position="107"/>
        <end position="132"/>
    </location>
</feature>
<dbReference type="PANTHER" id="PTHR43047">
    <property type="entry name" value="TWO-COMPONENT HISTIDINE PROTEIN KINASE"/>
    <property type="match status" value="1"/>
</dbReference>
<keyword evidence="8" id="KW-1133">Transmembrane helix</keyword>
<evidence type="ECO:0000256" key="4">
    <source>
        <dbReference type="ARBA" id="ARBA00022679"/>
    </source>
</evidence>
<dbReference type="CDD" id="cd16922">
    <property type="entry name" value="HATPase_EvgS-ArcB-TorS-like"/>
    <property type="match status" value="1"/>
</dbReference>
<keyword evidence="4" id="KW-0808">Transferase</keyword>
<feature type="domain" description="Histidine kinase" evidence="9">
    <location>
        <begin position="678"/>
        <end position="895"/>
    </location>
</feature>
<dbReference type="SMART" id="SM00387">
    <property type="entry name" value="HATPase_c"/>
    <property type="match status" value="1"/>
</dbReference>
<dbReference type="InterPro" id="IPR005467">
    <property type="entry name" value="His_kinase_dom"/>
</dbReference>
<keyword evidence="8" id="KW-0812">Transmembrane</keyword>
<dbReference type="InterPro" id="IPR001789">
    <property type="entry name" value="Sig_transdc_resp-reg_receiver"/>
</dbReference>
<evidence type="ECO:0000256" key="2">
    <source>
        <dbReference type="ARBA" id="ARBA00012438"/>
    </source>
</evidence>
<keyword evidence="11" id="KW-0067">ATP-binding</keyword>
<dbReference type="Pfam" id="PF00512">
    <property type="entry name" value="HisKA"/>
    <property type="match status" value="1"/>
</dbReference>
<evidence type="ECO:0000256" key="6">
    <source>
        <dbReference type="PROSITE-ProRule" id="PRU00169"/>
    </source>
</evidence>
<feature type="transmembrane region" description="Helical" evidence="8">
    <location>
        <begin position="255"/>
        <end position="282"/>
    </location>
</feature>
<feature type="transmembrane region" description="Helical" evidence="8">
    <location>
        <begin position="176"/>
        <end position="195"/>
    </location>
</feature>
<dbReference type="InterPro" id="IPR003594">
    <property type="entry name" value="HATPase_dom"/>
</dbReference>
<dbReference type="InterPro" id="IPR003661">
    <property type="entry name" value="HisK_dim/P_dom"/>
</dbReference>
<dbReference type="RefSeq" id="WP_378775118.1">
    <property type="nucleotide sequence ID" value="NZ_JBHTMX010000047.1"/>
</dbReference>
<feature type="compositionally biased region" description="Basic and acidic residues" evidence="7">
    <location>
        <begin position="1049"/>
        <end position="1062"/>
    </location>
</feature>
<dbReference type="PROSITE" id="PS50109">
    <property type="entry name" value="HIS_KIN"/>
    <property type="match status" value="1"/>
</dbReference>
<feature type="transmembrane region" description="Helical" evidence="8">
    <location>
        <begin position="302"/>
        <end position="327"/>
    </location>
</feature>
<keyword evidence="12" id="KW-1185">Reference proteome</keyword>
<dbReference type="Gene3D" id="3.40.50.2300">
    <property type="match status" value="1"/>
</dbReference>
<evidence type="ECO:0000256" key="8">
    <source>
        <dbReference type="SAM" id="Phobius"/>
    </source>
</evidence>
<dbReference type="SMART" id="SM00388">
    <property type="entry name" value="HisKA"/>
    <property type="match status" value="1"/>
</dbReference>
<dbReference type="PROSITE" id="PS50110">
    <property type="entry name" value="RESPONSE_REGULATORY"/>
    <property type="match status" value="1"/>
</dbReference>
<organism evidence="11 12">
    <name type="scientific">Methylopila musalis</name>
    <dbReference type="NCBI Taxonomy" id="1134781"/>
    <lineage>
        <taxon>Bacteria</taxon>
        <taxon>Pseudomonadati</taxon>
        <taxon>Pseudomonadota</taxon>
        <taxon>Alphaproteobacteria</taxon>
        <taxon>Hyphomicrobiales</taxon>
        <taxon>Methylopilaceae</taxon>
        <taxon>Methylopila</taxon>
    </lineage>
</organism>
<dbReference type="Gene3D" id="1.10.4160.10">
    <property type="entry name" value="Hydantoin permease"/>
    <property type="match status" value="1"/>
</dbReference>
<feature type="region of interest" description="Disordered" evidence="7">
    <location>
        <begin position="1037"/>
        <end position="1062"/>
    </location>
</feature>
<feature type="transmembrane region" description="Helical" evidence="8">
    <location>
        <begin position="359"/>
        <end position="379"/>
    </location>
</feature>
<evidence type="ECO:0000256" key="5">
    <source>
        <dbReference type="ARBA" id="ARBA00022777"/>
    </source>
</evidence>
<feature type="transmembrane region" description="Helical" evidence="8">
    <location>
        <begin position="43"/>
        <end position="67"/>
    </location>
</feature>
<comment type="catalytic activity">
    <reaction evidence="1">
        <text>ATP + protein L-histidine = ADP + protein N-phospho-L-histidine.</text>
        <dbReference type="EC" id="2.7.13.3"/>
    </reaction>
</comment>
<evidence type="ECO:0000259" key="10">
    <source>
        <dbReference type="PROSITE" id="PS50110"/>
    </source>
</evidence>
<dbReference type="InterPro" id="IPR011006">
    <property type="entry name" value="CheY-like_superfamily"/>
</dbReference>
<dbReference type="Pfam" id="PF02518">
    <property type="entry name" value="HATPase_c"/>
    <property type="match status" value="1"/>
</dbReference>
<dbReference type="SUPFAM" id="SSF47384">
    <property type="entry name" value="Homodimeric domain of signal transducing histidine kinase"/>
    <property type="match status" value="1"/>
</dbReference>
<feature type="modified residue" description="4-aspartylphosphate" evidence="6">
    <location>
        <position position="967"/>
    </location>
</feature>
<dbReference type="EMBL" id="JBHTMX010000047">
    <property type="protein sequence ID" value="MFD1331884.1"/>
    <property type="molecule type" value="Genomic_DNA"/>
</dbReference>
<dbReference type="Gene3D" id="3.30.565.10">
    <property type="entry name" value="Histidine kinase-like ATPase, C-terminal domain"/>
    <property type="match status" value="1"/>
</dbReference>
<evidence type="ECO:0000259" key="9">
    <source>
        <dbReference type="PROSITE" id="PS50109"/>
    </source>
</evidence>
<feature type="transmembrane region" description="Helical" evidence="8">
    <location>
        <begin position="566"/>
        <end position="591"/>
    </location>
</feature>
<feature type="transmembrane region" description="Helical" evidence="8">
    <location>
        <begin position="215"/>
        <end position="234"/>
    </location>
</feature>
<protein>
    <recommendedName>
        <fullName evidence="2">histidine kinase</fullName>
        <ecNumber evidence="2">2.7.13.3</ecNumber>
    </recommendedName>
</protein>